<comment type="caution">
    <text evidence="2">The sequence shown here is derived from an EMBL/GenBank/DDBJ whole genome shotgun (WGS) entry which is preliminary data.</text>
</comment>
<dbReference type="PANTHER" id="PTHR28152">
    <property type="entry name" value="HYDROXYACYL-THIOESTER DEHYDRATASE TYPE 2, MITOCHONDRIAL"/>
    <property type="match status" value="1"/>
</dbReference>
<dbReference type="Gene3D" id="3.10.129.10">
    <property type="entry name" value="Hotdog Thioesterase"/>
    <property type="match status" value="1"/>
</dbReference>
<accession>A0ABT8RZ11</accession>
<name>A0ABT8RZ11_9BURK</name>
<proteinExistence type="predicted"/>
<evidence type="ECO:0000313" key="2">
    <source>
        <dbReference type="EMBL" id="MDO1531773.1"/>
    </source>
</evidence>
<evidence type="ECO:0000313" key="3">
    <source>
        <dbReference type="Proteomes" id="UP001169027"/>
    </source>
</evidence>
<organism evidence="2 3">
    <name type="scientific">Variovorax ginsengisoli</name>
    <dbReference type="NCBI Taxonomy" id="363844"/>
    <lineage>
        <taxon>Bacteria</taxon>
        <taxon>Pseudomonadati</taxon>
        <taxon>Pseudomonadota</taxon>
        <taxon>Betaproteobacteria</taxon>
        <taxon>Burkholderiales</taxon>
        <taxon>Comamonadaceae</taxon>
        <taxon>Variovorax</taxon>
    </lineage>
</organism>
<sequence length="287" mass="31324">MTDPLDIAHLQTWIGRTETHDDLLSPWTASALAATLRNDDQPWPAGRALPPLWHWCYFLPTAPQIQLGPDGHPARGGFLPPVPLPRRMWAGSQLEFFAPLPLGAPARKTSRVADVTLKQGKAGALVFVKVAHEVHAGDTLVLRDLHDIVYREAAKPGESAPPQVPPADAAWSNEHRPDATLLFRYSALTFNSHRIHYDHPYVTQVEGYEDLVVHGPLIATLLLEAAQQHNPGRQVLGYSFKAVRPLTCGRLLRVCGHAADADGKVALWAEDGQGALLMQASAELSSS</sequence>
<dbReference type="Pfam" id="PF13452">
    <property type="entry name" value="FAS1_DH_region"/>
    <property type="match status" value="1"/>
</dbReference>
<protein>
    <submittedName>
        <fullName evidence="2">MaoC family dehydratase N-terminal domain-containing protein</fullName>
    </submittedName>
</protein>
<feature type="domain" description="FAS1-like dehydratase" evidence="1">
    <location>
        <begin position="67"/>
        <end position="135"/>
    </location>
</feature>
<dbReference type="RefSeq" id="WP_301805264.1">
    <property type="nucleotide sequence ID" value="NZ_JAUJZH010000003.1"/>
</dbReference>
<dbReference type="InterPro" id="IPR029069">
    <property type="entry name" value="HotDog_dom_sf"/>
</dbReference>
<keyword evidence="3" id="KW-1185">Reference proteome</keyword>
<gene>
    <name evidence="2" type="ORF">Q2T77_05680</name>
</gene>
<dbReference type="PANTHER" id="PTHR28152:SF1">
    <property type="entry name" value="HYDROXYACYL-THIOESTER DEHYDRATASE TYPE 2, MITOCHONDRIAL"/>
    <property type="match status" value="1"/>
</dbReference>
<dbReference type="Proteomes" id="UP001169027">
    <property type="component" value="Unassembled WGS sequence"/>
</dbReference>
<dbReference type="EMBL" id="JAUKVY010000003">
    <property type="protein sequence ID" value="MDO1531773.1"/>
    <property type="molecule type" value="Genomic_DNA"/>
</dbReference>
<reference evidence="2" key="1">
    <citation type="submission" date="2023-06" db="EMBL/GenBank/DDBJ databases">
        <authorList>
            <person name="Jiang Y."/>
            <person name="Liu Q."/>
        </authorList>
    </citation>
    <scope>NUCLEOTIDE SEQUENCE</scope>
    <source>
        <strain evidence="2">CGMCC 1.12090</strain>
    </source>
</reference>
<evidence type="ECO:0000259" key="1">
    <source>
        <dbReference type="Pfam" id="PF13452"/>
    </source>
</evidence>
<dbReference type="InterPro" id="IPR039569">
    <property type="entry name" value="FAS1-like_DH_region"/>
</dbReference>
<dbReference type="InterPro" id="IPR052741">
    <property type="entry name" value="Mitochondrial_HTD2"/>
</dbReference>
<dbReference type="SUPFAM" id="SSF54637">
    <property type="entry name" value="Thioesterase/thiol ester dehydrase-isomerase"/>
    <property type="match status" value="2"/>
</dbReference>